<accession>A0A2P2BQ85</accession>
<evidence type="ECO:0000313" key="2">
    <source>
        <dbReference type="Proteomes" id="UP000245695"/>
    </source>
</evidence>
<keyword evidence="2" id="KW-1185">Reference proteome</keyword>
<dbReference type="KEGG" id="rhom:FRIFI_0963"/>
<name>A0A2P2BQ85_9FIRM</name>
<gene>
    <name evidence="1" type="ORF">FRIFI_0963</name>
</gene>
<evidence type="ECO:0008006" key="3">
    <source>
        <dbReference type="Google" id="ProtNLM"/>
    </source>
</evidence>
<sequence length="36" mass="4308">MLKHIGTKIINTDRLVLRKYEINDADDMFRNWASDN</sequence>
<protein>
    <recommendedName>
        <fullName evidence="3">Acyl-CoA N-acyltransferase</fullName>
    </recommendedName>
</protein>
<reference evidence="1 2" key="1">
    <citation type="submission" date="2014-09" db="EMBL/GenBank/DDBJ databases">
        <authorList>
            <person name="Hornung B.V."/>
        </authorList>
    </citation>
    <scope>NUCLEOTIDE SEQUENCE [LARGE SCALE GENOMIC DNA]</scope>
    <source>
        <strain evidence="1 2">FRIFI</strain>
    </source>
</reference>
<organism evidence="1 2">
    <name type="scientific">Romboutsia hominis</name>
    <dbReference type="NCBI Taxonomy" id="1507512"/>
    <lineage>
        <taxon>Bacteria</taxon>
        <taxon>Bacillati</taxon>
        <taxon>Bacillota</taxon>
        <taxon>Clostridia</taxon>
        <taxon>Peptostreptococcales</taxon>
        <taxon>Peptostreptococcaceae</taxon>
        <taxon>Romboutsia</taxon>
    </lineage>
</organism>
<dbReference type="EMBL" id="LN650648">
    <property type="protein sequence ID" value="CEI72503.1"/>
    <property type="molecule type" value="Genomic_DNA"/>
</dbReference>
<dbReference type="Proteomes" id="UP000245695">
    <property type="component" value="Chromosome 1"/>
</dbReference>
<proteinExistence type="predicted"/>
<dbReference type="AlphaFoldDB" id="A0A2P2BQ85"/>
<evidence type="ECO:0000313" key="1">
    <source>
        <dbReference type="EMBL" id="CEI72503.1"/>
    </source>
</evidence>